<dbReference type="STRING" id="645274.SAMN04487901_11471"/>
<dbReference type="SUPFAM" id="SSF53850">
    <property type="entry name" value="Periplasmic binding protein-like II"/>
    <property type="match status" value="1"/>
</dbReference>
<dbReference type="Proteomes" id="UP000198779">
    <property type="component" value="Unassembled WGS sequence"/>
</dbReference>
<keyword evidence="2" id="KW-1185">Reference proteome</keyword>
<accession>A0A1G7YT46</accession>
<dbReference type="AlphaFoldDB" id="A0A1G7YT46"/>
<organism evidence="1 2">
    <name type="scientific">Prevotella communis</name>
    <dbReference type="NCBI Taxonomy" id="2913614"/>
    <lineage>
        <taxon>Bacteria</taxon>
        <taxon>Pseudomonadati</taxon>
        <taxon>Bacteroidota</taxon>
        <taxon>Bacteroidia</taxon>
        <taxon>Bacteroidales</taxon>
        <taxon>Prevotellaceae</taxon>
        <taxon>Prevotella</taxon>
    </lineage>
</organism>
<dbReference type="EMBL" id="FNCQ01000014">
    <property type="protein sequence ID" value="SDG99641.1"/>
    <property type="molecule type" value="Genomic_DNA"/>
</dbReference>
<sequence length="294" mass="32036">MEKVNNLRLAVLTATISLVAVGTQAQTFRISVQDAQFTQPAIERLVAEYSKQNPSFHVEVVKGAKVEADAIVSLSADVNSHETTVGHFVVLPVVNDHNALLNVKQVQRGLSGKLEQQLFVERELEEEIEARESGEKELPGTVYSITGRKSVTTQVLARQLQTAPSRFKGKRIMGREENLLDIVRNTSDAVSYNVASLIYDAESRQPVNGVAVLAVDLDGNGKITNEERDAVGNLDALTAFFATHSTSAAPVGTIDIHTENANLQNFINWTRAEGQNILAHFGLLKAARQLALAK</sequence>
<proteinExistence type="predicted"/>
<gene>
    <name evidence="1" type="ORF">SAMN04487901_11471</name>
</gene>
<protein>
    <submittedName>
        <fullName evidence="1">Uncharacterized protein</fullName>
    </submittedName>
</protein>
<dbReference type="RefSeq" id="WP_143010159.1">
    <property type="nucleotide sequence ID" value="NZ_FNCQ01000014.1"/>
</dbReference>
<name>A0A1G7YT46_9BACT</name>
<evidence type="ECO:0000313" key="1">
    <source>
        <dbReference type="EMBL" id="SDG99641.1"/>
    </source>
</evidence>
<evidence type="ECO:0000313" key="2">
    <source>
        <dbReference type="Proteomes" id="UP000198779"/>
    </source>
</evidence>
<reference evidence="2" key="1">
    <citation type="submission" date="2016-10" db="EMBL/GenBank/DDBJ databases">
        <authorList>
            <person name="Varghese N."/>
            <person name="Submissions S."/>
        </authorList>
    </citation>
    <scope>NUCLEOTIDE SEQUENCE [LARGE SCALE GENOMIC DNA]</scope>
    <source>
        <strain evidence="2">BP1-148</strain>
    </source>
</reference>